<reference evidence="2" key="1">
    <citation type="journal article" date="2011" name="BMC Genomics">
        <title>Complete genome sequence of the filamentous anoxygenic phototrophic bacterium Chloroflexus aurantiacus.</title>
        <authorList>
            <person name="Tang K.H."/>
            <person name="Barry K."/>
            <person name="Chertkov O."/>
            <person name="Dalin E."/>
            <person name="Han C.S."/>
            <person name="Hauser L.J."/>
            <person name="Honchak B.M."/>
            <person name="Karbach L.E."/>
            <person name="Land M.L."/>
            <person name="Lapidus A."/>
            <person name="Larimer F.W."/>
            <person name="Mikhailova N."/>
            <person name="Pitluck S."/>
            <person name="Pierson B.K."/>
            <person name="Blankenship R.E."/>
        </authorList>
    </citation>
    <scope>NUCLEOTIDE SEQUENCE [LARGE SCALE GENOMIC DNA]</scope>
    <source>
        <strain evidence="2">ATCC 29366 / DSM 635 / J-10-fl</strain>
    </source>
</reference>
<proteinExistence type="predicted"/>
<dbReference type="PATRIC" id="fig|324602.8.peg.77"/>
<keyword evidence="2" id="KW-1185">Reference proteome</keyword>
<dbReference type="RefSeq" id="WP_012255979.1">
    <property type="nucleotide sequence ID" value="NC_010175.1"/>
</dbReference>
<evidence type="ECO:0000313" key="2">
    <source>
        <dbReference type="Proteomes" id="UP000002008"/>
    </source>
</evidence>
<dbReference type="KEGG" id="cau:Caur_0069"/>
<dbReference type="HOGENOM" id="CLU_2599649_0_0_0"/>
<name>A9WBB6_CHLAA</name>
<dbReference type="AlphaFoldDB" id="A9WBB6"/>
<organism evidence="1 2">
    <name type="scientific">Chloroflexus aurantiacus (strain ATCC 29366 / DSM 635 / J-10-fl)</name>
    <dbReference type="NCBI Taxonomy" id="324602"/>
    <lineage>
        <taxon>Bacteria</taxon>
        <taxon>Bacillati</taxon>
        <taxon>Chloroflexota</taxon>
        <taxon>Chloroflexia</taxon>
        <taxon>Chloroflexales</taxon>
        <taxon>Chloroflexineae</taxon>
        <taxon>Chloroflexaceae</taxon>
        <taxon>Chloroflexus</taxon>
    </lineage>
</organism>
<dbReference type="EMBL" id="CP000909">
    <property type="protein sequence ID" value="ABY33323.1"/>
    <property type="molecule type" value="Genomic_DNA"/>
</dbReference>
<dbReference type="InParanoid" id="A9WBB6"/>
<evidence type="ECO:0000313" key="1">
    <source>
        <dbReference type="EMBL" id="ABY33323.1"/>
    </source>
</evidence>
<accession>A9WBB6</accession>
<dbReference type="Proteomes" id="UP000002008">
    <property type="component" value="Chromosome"/>
</dbReference>
<gene>
    <name evidence="1" type="ordered locus">Caur_0069</name>
</gene>
<dbReference type="EnsemblBacteria" id="ABY33323">
    <property type="protein sequence ID" value="ABY33323"/>
    <property type="gene ID" value="Caur_0069"/>
</dbReference>
<dbReference type="STRING" id="324602.Caur_0069"/>
<sequence length="79" mass="9116">MNASIYRSKYYVEKRTGTFADNLVAFGLAYVLDGIADSRARVTIADHGSHFAVICDPPLREDWVKNCQFFYRRFSFSHC</sequence>
<protein>
    <submittedName>
        <fullName evidence="1">Uncharacterized protein</fullName>
    </submittedName>
</protein>